<dbReference type="FunFam" id="3.40.190.10:FF:000143">
    <property type="entry name" value="Glutamate receptor ionotropic, NMDA 2B"/>
    <property type="match status" value="1"/>
</dbReference>
<comment type="similarity">
    <text evidence="2">Belongs to the glutamate-gated ion channel (TC 1.A.10.1) family.</text>
</comment>
<dbReference type="SUPFAM" id="SSF53850">
    <property type="entry name" value="Periplasmic binding protein-like II"/>
    <property type="match status" value="1"/>
</dbReference>
<evidence type="ECO:0000256" key="15">
    <source>
        <dbReference type="ARBA" id="ARBA00034100"/>
    </source>
</evidence>
<keyword evidence="10" id="KW-0675">Receptor</keyword>
<feature type="transmembrane region" description="Helical" evidence="19">
    <location>
        <begin position="746"/>
        <end position="767"/>
    </location>
</feature>
<name>A0AA39KTN1_9HYME</name>
<dbReference type="InterPro" id="IPR001828">
    <property type="entry name" value="ANF_lig-bd_rcpt"/>
</dbReference>
<gene>
    <name evidence="23" type="ORF">PV328_006524</name>
</gene>
<evidence type="ECO:0000256" key="10">
    <source>
        <dbReference type="ARBA" id="ARBA00023170"/>
    </source>
</evidence>
<keyword evidence="24" id="KW-1185">Reference proteome</keyword>
<keyword evidence="8" id="KW-0406">Ion transport</keyword>
<dbReference type="SMART" id="SM00918">
    <property type="entry name" value="Lig_chan-Glu_bd"/>
    <property type="match status" value="1"/>
</dbReference>
<keyword evidence="9 19" id="KW-0472">Membrane</keyword>
<dbReference type="SMART" id="SM00079">
    <property type="entry name" value="PBPe"/>
    <property type="match status" value="1"/>
</dbReference>
<feature type="binding site" evidence="16">
    <location>
        <position position="844"/>
    </location>
    <ligand>
        <name>L-glutamate</name>
        <dbReference type="ChEBI" id="CHEBI:29985"/>
    </ligand>
</feature>
<dbReference type="AlphaFoldDB" id="A0AA39KTN1"/>
<feature type="domain" description="Ionotropic glutamate receptor C-terminal" evidence="21">
    <location>
        <begin position="558"/>
        <end position="909"/>
    </location>
</feature>
<feature type="chain" id="PRO_5041417317" description="Glutamate receptor ionotropic, NMDA 2B" evidence="20">
    <location>
        <begin position="22"/>
        <end position="1092"/>
    </location>
</feature>
<dbReference type="Pfam" id="PF00060">
    <property type="entry name" value="Lig_chan"/>
    <property type="match status" value="1"/>
</dbReference>
<keyword evidence="17" id="KW-1015">Disulfide bond</keyword>
<dbReference type="InterPro" id="IPR028082">
    <property type="entry name" value="Peripla_BP_I"/>
</dbReference>
<evidence type="ECO:0000256" key="6">
    <source>
        <dbReference type="ARBA" id="ARBA00022989"/>
    </source>
</evidence>
<evidence type="ECO:0000256" key="8">
    <source>
        <dbReference type="ARBA" id="ARBA00023065"/>
    </source>
</evidence>
<keyword evidence="13" id="KW-1071">Ligand-gated ion channel</keyword>
<dbReference type="PRINTS" id="PR00177">
    <property type="entry name" value="NMDARECEPTOR"/>
</dbReference>
<evidence type="ECO:0000256" key="13">
    <source>
        <dbReference type="ARBA" id="ARBA00023286"/>
    </source>
</evidence>
<evidence type="ECO:0000256" key="5">
    <source>
        <dbReference type="ARBA" id="ARBA00022692"/>
    </source>
</evidence>
<dbReference type="EMBL" id="JAQQBS010000002">
    <property type="protein sequence ID" value="KAK0173307.1"/>
    <property type="molecule type" value="Genomic_DNA"/>
</dbReference>
<protein>
    <recommendedName>
        <fullName evidence="25">Glutamate receptor ionotropic, NMDA 2B</fullName>
    </recommendedName>
</protein>
<organism evidence="23 24">
    <name type="scientific">Microctonus aethiopoides</name>
    <dbReference type="NCBI Taxonomy" id="144406"/>
    <lineage>
        <taxon>Eukaryota</taxon>
        <taxon>Metazoa</taxon>
        <taxon>Ecdysozoa</taxon>
        <taxon>Arthropoda</taxon>
        <taxon>Hexapoda</taxon>
        <taxon>Insecta</taxon>
        <taxon>Pterygota</taxon>
        <taxon>Neoptera</taxon>
        <taxon>Endopterygota</taxon>
        <taxon>Hymenoptera</taxon>
        <taxon>Apocrita</taxon>
        <taxon>Ichneumonoidea</taxon>
        <taxon>Braconidae</taxon>
        <taxon>Euphorinae</taxon>
        <taxon>Microctonus</taxon>
    </lineage>
</organism>
<keyword evidence="12" id="KW-0628">Postsynaptic cell membrane</keyword>
<keyword evidence="3" id="KW-0813">Transport</keyword>
<evidence type="ECO:0000256" key="3">
    <source>
        <dbReference type="ARBA" id="ARBA00022448"/>
    </source>
</evidence>
<feature type="region of interest" description="Disordered" evidence="18">
    <location>
        <begin position="42"/>
        <end position="105"/>
    </location>
</feature>
<evidence type="ECO:0000256" key="20">
    <source>
        <dbReference type="SAM" id="SignalP"/>
    </source>
</evidence>
<dbReference type="Gene3D" id="3.40.50.2300">
    <property type="match status" value="2"/>
</dbReference>
<dbReference type="Gene3D" id="3.40.190.10">
    <property type="entry name" value="Periplasmic binding protein-like II"/>
    <property type="match status" value="3"/>
</dbReference>
<keyword evidence="4" id="KW-1003">Cell membrane</keyword>
<feature type="signal peptide" evidence="20">
    <location>
        <begin position="1"/>
        <end position="21"/>
    </location>
</feature>
<evidence type="ECO:0000256" key="12">
    <source>
        <dbReference type="ARBA" id="ARBA00023257"/>
    </source>
</evidence>
<feature type="compositionally biased region" description="Low complexity" evidence="18">
    <location>
        <begin position="74"/>
        <end position="99"/>
    </location>
</feature>
<evidence type="ECO:0000256" key="4">
    <source>
        <dbReference type="ARBA" id="ARBA00022475"/>
    </source>
</evidence>
<keyword evidence="11" id="KW-0325">Glycoprotein</keyword>
<keyword evidence="20" id="KW-0732">Signal</keyword>
<evidence type="ECO:0000256" key="17">
    <source>
        <dbReference type="PIRSR" id="PIRSR601508-3"/>
    </source>
</evidence>
<reference evidence="23" key="1">
    <citation type="journal article" date="2023" name="bioRxiv">
        <title>Scaffold-level genome assemblies of two parasitoid biocontrol wasps reveal the parthenogenesis mechanism and an associated novel virus.</title>
        <authorList>
            <person name="Inwood S."/>
            <person name="Skelly J."/>
            <person name="Guhlin J."/>
            <person name="Harrop T."/>
            <person name="Goldson S."/>
            <person name="Dearden P."/>
        </authorList>
    </citation>
    <scope>NUCLEOTIDE SEQUENCE</scope>
    <source>
        <strain evidence="23">Irish</strain>
        <tissue evidence="23">Whole body</tissue>
    </source>
</reference>
<feature type="binding site" evidence="16">
    <location>
        <position position="634"/>
    </location>
    <ligand>
        <name>L-glutamate</name>
        <dbReference type="ChEBI" id="CHEBI:29985"/>
    </ligand>
</feature>
<evidence type="ECO:0000313" key="24">
    <source>
        <dbReference type="Proteomes" id="UP001168990"/>
    </source>
</evidence>
<dbReference type="GO" id="GO:0038023">
    <property type="term" value="F:signaling receptor activity"/>
    <property type="evidence" value="ECO:0007669"/>
    <property type="project" value="InterPro"/>
</dbReference>
<dbReference type="GO" id="GO:0015276">
    <property type="term" value="F:ligand-gated monoatomic ion channel activity"/>
    <property type="evidence" value="ECO:0007669"/>
    <property type="project" value="InterPro"/>
</dbReference>
<dbReference type="Pfam" id="PF10613">
    <property type="entry name" value="Lig_chan-Glu_bd"/>
    <property type="match status" value="1"/>
</dbReference>
<dbReference type="Pfam" id="PF01094">
    <property type="entry name" value="ANF_receptor"/>
    <property type="match status" value="1"/>
</dbReference>
<sequence>MKSSASCIWALVLVLIGPNRGLGFFGGRDVVRGESGVKIGTNERGTLSRGLGLSRGGSGRGSGVRLGEGRGNITRQRPPFTSTSSTTTTTTTPQQHFTHAPSSSAGGNSPNITYLKVGMVVPYKSFGVREYTKAVTTAISALQRSTRGPKLELFQRYDIHVLITMKELTPSPTAILNSLCKEFLTVNVSAILYLMNYEQYGRSTASAQYFLQLAGYLGIPVIAWNADNSGLERRASQSSLQLQLAPSLEHQTAAMLSILERYKWHQFSVVTSQIAGHDDFIQAVRERISDMQDTFKFTILNAVLVTKPMDLLELVKSESRVMLLYATREEAIHILTAARDLKITGENYVWVVTQSVIENLQTPNQFPVGMLGVHFDTSSTSLVNEIATAIKVYAYAVEDFVNDPNNVNHSLNTALSCEGLGESRWNTGDRFFRYLKNVSVEGDHGKPHIEFTQDGVLKAAELKIMNLRPGVSKQLVWEEIGVWKSWQKEGLDIKDIVWPGNSHTPPQGVPEKFYLKITFLEEPPYINLAPPDPVSGKCLMDRGVHCRVAKESEMVEMDIQSAQRNESLYQCCSGFCIDLLQKFSEEIGFTYELVRVEDGKWGTLENGKWNGLIADLVNRKTDMVLTSLMINSEREAVVDFTVPYMETGIAIVVAKRTGIISPTAFLEPFDAASWMLVGIVAIHAATFMIFLFEWLSPAGFNMKKNPSGNHRFSLSRSYWLVWAVLFQAAVHIDSPRAFTSRFMTNVWAMFAVVFLAIYTANLAAFMITREEFHEFSGLDDPRLAKPWSHKPMFKFGTIPWSHTDSTLEKYFKEMHAYMSNFNQSSVLKGIEAVTSGEIDAFFYDGTVLDYLVAQDEDCRLLTVGSWYAMTGYGLAFARNSKYVEMFNKRLLDYRENGDLERLRRYWMTGTCKPGKEVQKSSDPLALEQFLSVFYLLMVGILFAATFLFLEHLYFKYIRHHLPKSDQGGCCALISLSMGKSLTFRGAVFEAQDIIRQHRCRDPICDTHLWKAKHELDMARIRIRQLEKDLEVHGIKPSQARYLDAVEVSRPRDMTKSMVASTEFDEGFLPTEIYRIPEDELTRTEIAEIETVL</sequence>
<dbReference type="FunFam" id="3.40.190.10:FF:000157">
    <property type="entry name" value="Glutamate receptor ionotropic, NMDA 2B"/>
    <property type="match status" value="1"/>
</dbReference>
<keyword evidence="7" id="KW-0770">Synapse</keyword>
<evidence type="ECO:0000256" key="9">
    <source>
        <dbReference type="ARBA" id="ARBA00023136"/>
    </source>
</evidence>
<evidence type="ECO:0000256" key="18">
    <source>
        <dbReference type="SAM" id="MobiDB-lite"/>
    </source>
</evidence>
<dbReference type="Gene3D" id="1.10.287.70">
    <property type="match status" value="1"/>
</dbReference>
<dbReference type="FunFam" id="3.40.190.10:FF:000155">
    <property type="entry name" value="Glutamate receptor ionotropic, NMDA 2B"/>
    <property type="match status" value="1"/>
</dbReference>
<keyword evidence="14" id="KW-0407">Ion channel</keyword>
<dbReference type="InterPro" id="IPR001320">
    <property type="entry name" value="Iontro_rcpt_C"/>
</dbReference>
<accession>A0AA39KTN1</accession>
<evidence type="ECO:0000256" key="2">
    <source>
        <dbReference type="ARBA" id="ARBA00008685"/>
    </source>
</evidence>
<comment type="subcellular location">
    <subcellularLocation>
        <location evidence="1">Cell membrane</location>
        <topology evidence="1">Multi-pass membrane protein</topology>
    </subcellularLocation>
    <subcellularLocation>
        <location evidence="15">Postsynaptic cell membrane</location>
    </subcellularLocation>
</comment>
<feature type="disulfide bond" evidence="17">
    <location>
        <begin position="858"/>
        <end position="911"/>
    </location>
</feature>
<proteinExistence type="inferred from homology"/>
<dbReference type="FunFam" id="1.10.287.70:FF:000199">
    <property type="entry name" value="Glutamate receptor ionotropic, NMDA 2B"/>
    <property type="match status" value="1"/>
</dbReference>
<evidence type="ECO:0000256" key="19">
    <source>
        <dbReference type="SAM" id="Phobius"/>
    </source>
</evidence>
<dbReference type="PANTHER" id="PTHR18966">
    <property type="entry name" value="IONOTROPIC GLUTAMATE RECEPTOR"/>
    <property type="match status" value="1"/>
</dbReference>
<reference evidence="23" key="2">
    <citation type="submission" date="2023-03" db="EMBL/GenBank/DDBJ databases">
        <authorList>
            <person name="Inwood S.N."/>
            <person name="Skelly J.G."/>
            <person name="Guhlin J."/>
            <person name="Harrop T.W.R."/>
            <person name="Goldson S.G."/>
            <person name="Dearden P.K."/>
        </authorList>
    </citation>
    <scope>NUCLEOTIDE SEQUENCE</scope>
    <source>
        <strain evidence="23">Irish</strain>
        <tissue evidence="23">Whole body</tissue>
    </source>
</reference>
<feature type="compositionally biased region" description="Gly residues" evidence="18">
    <location>
        <begin position="53"/>
        <end position="70"/>
    </location>
</feature>
<evidence type="ECO:0000256" key="11">
    <source>
        <dbReference type="ARBA" id="ARBA00023180"/>
    </source>
</evidence>
<dbReference type="FunFam" id="3.40.50.2300:FF:000193">
    <property type="entry name" value="Glutamate receptor ionotropic, NMDA 2B"/>
    <property type="match status" value="1"/>
</dbReference>
<dbReference type="InterPro" id="IPR015683">
    <property type="entry name" value="Ionotropic_Glu_rcpt"/>
</dbReference>
<feature type="transmembrane region" description="Helical" evidence="19">
    <location>
        <begin position="671"/>
        <end position="696"/>
    </location>
</feature>
<dbReference type="SUPFAM" id="SSF53822">
    <property type="entry name" value="Periplasmic binding protein-like I"/>
    <property type="match status" value="1"/>
</dbReference>
<dbReference type="GO" id="GO:0045211">
    <property type="term" value="C:postsynaptic membrane"/>
    <property type="evidence" value="ECO:0007669"/>
    <property type="project" value="UniProtKB-SubCell"/>
</dbReference>
<evidence type="ECO:0000256" key="7">
    <source>
        <dbReference type="ARBA" id="ARBA00023018"/>
    </source>
</evidence>
<dbReference type="Proteomes" id="UP001168990">
    <property type="component" value="Unassembled WGS sequence"/>
</dbReference>
<evidence type="ECO:0000259" key="21">
    <source>
        <dbReference type="SMART" id="SM00079"/>
    </source>
</evidence>
<feature type="transmembrane region" description="Helical" evidence="19">
    <location>
        <begin position="929"/>
        <end position="949"/>
    </location>
</feature>
<comment type="caution">
    <text evidence="23">The sequence shown here is derived from an EMBL/GenBank/DDBJ whole genome shotgun (WGS) entry which is preliminary data.</text>
</comment>
<dbReference type="InterPro" id="IPR001508">
    <property type="entry name" value="Iono_Glu_rcpt_met"/>
</dbReference>
<evidence type="ECO:0000256" key="14">
    <source>
        <dbReference type="ARBA" id="ARBA00023303"/>
    </source>
</evidence>
<evidence type="ECO:0008006" key="25">
    <source>
        <dbReference type="Google" id="ProtNLM"/>
    </source>
</evidence>
<keyword evidence="6 19" id="KW-1133">Transmembrane helix</keyword>
<evidence type="ECO:0000256" key="16">
    <source>
        <dbReference type="PIRSR" id="PIRSR601508-1"/>
    </source>
</evidence>
<dbReference type="InterPro" id="IPR019594">
    <property type="entry name" value="Glu/Gly-bd"/>
</dbReference>
<evidence type="ECO:0000259" key="22">
    <source>
        <dbReference type="SMART" id="SM00918"/>
    </source>
</evidence>
<feature type="domain" description="Ionotropic glutamate receptor L-glutamate and glycine-binding" evidence="22">
    <location>
        <begin position="560"/>
        <end position="618"/>
    </location>
</feature>
<evidence type="ECO:0000313" key="23">
    <source>
        <dbReference type="EMBL" id="KAK0173307.1"/>
    </source>
</evidence>
<feature type="binding site" evidence="16">
    <location>
        <position position="803"/>
    </location>
    <ligand>
        <name>L-glutamate</name>
        <dbReference type="ChEBI" id="CHEBI:29985"/>
    </ligand>
</feature>
<keyword evidence="5 19" id="KW-0812">Transmembrane</keyword>
<evidence type="ECO:0000256" key="1">
    <source>
        <dbReference type="ARBA" id="ARBA00004651"/>
    </source>
</evidence>